<dbReference type="RefSeq" id="XP_012898367.1">
    <property type="nucleotide sequence ID" value="XM_013042913.1"/>
</dbReference>
<dbReference type="OrthoDB" id="204603at2759"/>
<proteinExistence type="predicted"/>
<dbReference type="Proteomes" id="UP000008312">
    <property type="component" value="Unassembled WGS sequence"/>
</dbReference>
<evidence type="ECO:0000259" key="2">
    <source>
        <dbReference type="PROSITE" id="PS51203"/>
    </source>
</evidence>
<feature type="domain" description="CS" evidence="2">
    <location>
        <begin position="103"/>
        <end position="201"/>
    </location>
</feature>
<dbReference type="InterPro" id="IPR007052">
    <property type="entry name" value="CS_dom"/>
</dbReference>
<dbReference type="GeneID" id="24923296"/>
<gene>
    <name evidence="3" type="ORF">GSBLH_T00007172001</name>
</gene>
<protein>
    <recommendedName>
        <fullName evidence="2">CS domain-containing protein</fullName>
    </recommendedName>
</protein>
<sequence>MRKSFCFVILSTAEGVAFSECTSEDEAIEWLRQRIESNEKIDKNIISIAVQRSWWSAAEHIVNVAQEQKIDISSAFSRSAAIIRSNLQKIQNMINNNKNDWAVISPAFQWAQGMNDINVNIKYAHKWDTPATLGCHVANITFSERSVYVESKCPSTKKKFVLNLALRKELNPEESRWNDASVGRVVLMMKKKERGHWENILAVGAGLELDGRRTRRRLAICTLGGR</sequence>
<dbReference type="AlphaFoldDB" id="D8M8D0"/>
<dbReference type="EMBL" id="FN668683">
    <property type="protein sequence ID" value="CBK24319.2"/>
    <property type="molecule type" value="Genomic_DNA"/>
</dbReference>
<organism evidence="3">
    <name type="scientific">Blastocystis hominis</name>
    <dbReference type="NCBI Taxonomy" id="12968"/>
    <lineage>
        <taxon>Eukaryota</taxon>
        <taxon>Sar</taxon>
        <taxon>Stramenopiles</taxon>
        <taxon>Bigyra</taxon>
        <taxon>Opalozoa</taxon>
        <taxon>Opalinata</taxon>
        <taxon>Blastocystidae</taxon>
        <taxon>Blastocystis</taxon>
    </lineage>
</organism>
<feature type="signal peptide" evidence="1">
    <location>
        <begin position="1"/>
        <end position="19"/>
    </location>
</feature>
<evidence type="ECO:0000313" key="4">
    <source>
        <dbReference type="Proteomes" id="UP000008312"/>
    </source>
</evidence>
<keyword evidence="1" id="KW-0732">Signal</keyword>
<dbReference type="Gene3D" id="2.60.40.790">
    <property type="match status" value="1"/>
</dbReference>
<feature type="chain" id="PRO_5003117802" description="CS domain-containing protein" evidence="1">
    <location>
        <begin position="20"/>
        <end position="226"/>
    </location>
</feature>
<dbReference type="PROSITE" id="PS51203">
    <property type="entry name" value="CS"/>
    <property type="match status" value="1"/>
</dbReference>
<accession>D8M8D0</accession>
<dbReference type="SUPFAM" id="SSF49764">
    <property type="entry name" value="HSP20-like chaperones"/>
    <property type="match status" value="1"/>
</dbReference>
<dbReference type="CDD" id="cd06463">
    <property type="entry name" value="p23_like"/>
    <property type="match status" value="1"/>
</dbReference>
<dbReference type="InParanoid" id="D8M8D0"/>
<name>D8M8D0_BLAHO</name>
<dbReference type="OMA" id="KCWFNVT"/>
<keyword evidence="4" id="KW-1185">Reference proteome</keyword>
<dbReference type="InterPro" id="IPR008978">
    <property type="entry name" value="HSP20-like_chaperone"/>
</dbReference>
<evidence type="ECO:0000313" key="3">
    <source>
        <dbReference type="EMBL" id="CBK24319.2"/>
    </source>
</evidence>
<reference evidence="3" key="1">
    <citation type="submission" date="2010-02" db="EMBL/GenBank/DDBJ databases">
        <title>Sequencing and annotation of the Blastocystis hominis genome.</title>
        <authorList>
            <person name="Wincker P."/>
        </authorList>
    </citation>
    <scope>NUCLEOTIDE SEQUENCE</scope>
    <source>
        <strain evidence="3">Singapore isolate B</strain>
    </source>
</reference>
<evidence type="ECO:0000256" key="1">
    <source>
        <dbReference type="SAM" id="SignalP"/>
    </source>
</evidence>